<keyword evidence="2" id="KW-1185">Reference proteome</keyword>
<evidence type="ECO:0000313" key="2">
    <source>
        <dbReference type="Proteomes" id="UP001054837"/>
    </source>
</evidence>
<organism evidence="1 2">
    <name type="scientific">Caerostris darwini</name>
    <dbReference type="NCBI Taxonomy" id="1538125"/>
    <lineage>
        <taxon>Eukaryota</taxon>
        <taxon>Metazoa</taxon>
        <taxon>Ecdysozoa</taxon>
        <taxon>Arthropoda</taxon>
        <taxon>Chelicerata</taxon>
        <taxon>Arachnida</taxon>
        <taxon>Araneae</taxon>
        <taxon>Araneomorphae</taxon>
        <taxon>Entelegynae</taxon>
        <taxon>Araneoidea</taxon>
        <taxon>Araneidae</taxon>
        <taxon>Caerostris</taxon>
    </lineage>
</organism>
<proteinExistence type="predicted"/>
<name>A0AAV4SYR5_9ARAC</name>
<accession>A0AAV4SYR5</accession>
<reference evidence="1 2" key="1">
    <citation type="submission" date="2021-06" db="EMBL/GenBank/DDBJ databases">
        <title>Caerostris darwini draft genome.</title>
        <authorList>
            <person name="Kono N."/>
            <person name="Arakawa K."/>
        </authorList>
    </citation>
    <scope>NUCLEOTIDE SEQUENCE [LARGE SCALE GENOMIC DNA]</scope>
</reference>
<comment type="caution">
    <text evidence="1">The sequence shown here is derived from an EMBL/GenBank/DDBJ whole genome shotgun (WGS) entry which is preliminary data.</text>
</comment>
<dbReference type="AlphaFoldDB" id="A0AAV4SYR5"/>
<protein>
    <submittedName>
        <fullName evidence="1">Uncharacterized protein</fullName>
    </submittedName>
</protein>
<gene>
    <name evidence="1" type="ORF">CDAR_107101</name>
</gene>
<dbReference type="Proteomes" id="UP001054837">
    <property type="component" value="Unassembled WGS sequence"/>
</dbReference>
<evidence type="ECO:0000313" key="1">
    <source>
        <dbReference type="EMBL" id="GIY38271.1"/>
    </source>
</evidence>
<sequence>MHGRTGVEYVVDEPLGFVWATYNLMSHSAVEVVCLPKAYRRYKTKHLKPTETHTHVTRDPPWAIHSDTSGSVGVWRTKGEGYLFNPLVSITLRRRAHADL</sequence>
<dbReference type="EMBL" id="BPLQ01008573">
    <property type="protein sequence ID" value="GIY38271.1"/>
    <property type="molecule type" value="Genomic_DNA"/>
</dbReference>